<dbReference type="InterPro" id="IPR036388">
    <property type="entry name" value="WH-like_DNA-bd_sf"/>
</dbReference>
<evidence type="ECO:0000256" key="2">
    <source>
        <dbReference type="PROSITE-ProRule" id="PRU00169"/>
    </source>
</evidence>
<dbReference type="InterPro" id="IPR016032">
    <property type="entry name" value="Sig_transdc_resp-reg_C-effctor"/>
</dbReference>
<evidence type="ECO:0000259" key="3">
    <source>
        <dbReference type="PROSITE" id="PS50043"/>
    </source>
</evidence>
<evidence type="ECO:0000313" key="6">
    <source>
        <dbReference type="Proteomes" id="UP000057737"/>
    </source>
</evidence>
<dbReference type="OrthoDB" id="9782655at2"/>
<reference evidence="5 6" key="1">
    <citation type="submission" date="2015-11" db="EMBL/GenBank/DDBJ databases">
        <title>Draft Genome Sequence of the Strain BR 10303 (Bradyrhizobium sp.) isolated from nodules of Centrolobium paraense.</title>
        <authorList>
            <person name="Zelli J.E."/>
            <person name="Simoes-Araujo J.L."/>
            <person name="Barauna A.C."/>
            <person name="Silva K."/>
        </authorList>
    </citation>
    <scope>NUCLEOTIDE SEQUENCE [LARGE SCALE GENOMIC DNA]</scope>
    <source>
        <strain evidence="5 6">BR 10303</strain>
    </source>
</reference>
<dbReference type="SUPFAM" id="SSF46894">
    <property type="entry name" value="C-terminal effector domain of the bipartite response regulators"/>
    <property type="match status" value="1"/>
</dbReference>
<dbReference type="GO" id="GO:0003677">
    <property type="term" value="F:DNA binding"/>
    <property type="evidence" value="ECO:0007669"/>
    <property type="project" value="UniProtKB-KW"/>
</dbReference>
<comment type="caution">
    <text evidence="5">The sequence shown here is derived from an EMBL/GenBank/DDBJ whole genome shotgun (WGS) entry which is preliminary data.</text>
</comment>
<dbReference type="GO" id="GO:0006355">
    <property type="term" value="P:regulation of DNA-templated transcription"/>
    <property type="evidence" value="ECO:0007669"/>
    <property type="project" value="InterPro"/>
</dbReference>
<dbReference type="Proteomes" id="UP000057737">
    <property type="component" value="Unassembled WGS sequence"/>
</dbReference>
<dbReference type="PROSITE" id="PS50043">
    <property type="entry name" value="HTH_LUXR_2"/>
    <property type="match status" value="1"/>
</dbReference>
<dbReference type="InterPro" id="IPR011006">
    <property type="entry name" value="CheY-like_superfamily"/>
</dbReference>
<dbReference type="PROSITE" id="PS50110">
    <property type="entry name" value="RESPONSE_REGULATORY"/>
    <property type="match status" value="1"/>
</dbReference>
<gene>
    <name evidence="5" type="ORF">AS156_06610</name>
</gene>
<keyword evidence="6" id="KW-1185">Reference proteome</keyword>
<sequence length="118" mass="12805">MSGQETVRKLTPLPCPVILMASDGSVALAVKAMKAGAADFIEKPRGRSAAARNRWRLGRRPQSPPMTRRKFQAEARLANLSPRGRDVLRGLLAGKLNNLIARDLGISPRKVEVHKAGS</sequence>
<feature type="domain" description="Response regulatory" evidence="4">
    <location>
        <begin position="1"/>
        <end position="58"/>
    </location>
</feature>
<evidence type="ECO:0008006" key="7">
    <source>
        <dbReference type="Google" id="ProtNLM"/>
    </source>
</evidence>
<proteinExistence type="predicted"/>
<evidence type="ECO:0000256" key="1">
    <source>
        <dbReference type="ARBA" id="ARBA00023125"/>
    </source>
</evidence>
<dbReference type="GO" id="GO:0000160">
    <property type="term" value="P:phosphorelay signal transduction system"/>
    <property type="evidence" value="ECO:0007669"/>
    <property type="project" value="InterPro"/>
</dbReference>
<dbReference type="AlphaFoldDB" id="A0A109JT30"/>
<dbReference type="InterPro" id="IPR001789">
    <property type="entry name" value="Sig_transdc_resp-reg_receiver"/>
</dbReference>
<protein>
    <recommendedName>
        <fullName evidence="7">Response regulatory domain-containing protein</fullName>
    </recommendedName>
</protein>
<evidence type="ECO:0000313" key="5">
    <source>
        <dbReference type="EMBL" id="KWV54648.1"/>
    </source>
</evidence>
<name>A0A109JT30_9BRAD</name>
<comment type="caution">
    <text evidence="2">Lacks conserved residue(s) required for the propagation of feature annotation.</text>
</comment>
<dbReference type="Pfam" id="PF00196">
    <property type="entry name" value="GerE"/>
    <property type="match status" value="1"/>
</dbReference>
<keyword evidence="1" id="KW-0238">DNA-binding</keyword>
<dbReference type="EMBL" id="LNCU01000070">
    <property type="protein sequence ID" value="KWV54648.1"/>
    <property type="molecule type" value="Genomic_DNA"/>
</dbReference>
<dbReference type="Gene3D" id="3.40.50.2300">
    <property type="match status" value="1"/>
</dbReference>
<accession>A0A109JT30</accession>
<organism evidence="5 6">
    <name type="scientific">Bradyrhizobium macuxiense</name>
    <dbReference type="NCBI Taxonomy" id="1755647"/>
    <lineage>
        <taxon>Bacteria</taxon>
        <taxon>Pseudomonadati</taxon>
        <taxon>Pseudomonadota</taxon>
        <taxon>Alphaproteobacteria</taxon>
        <taxon>Hyphomicrobiales</taxon>
        <taxon>Nitrobacteraceae</taxon>
        <taxon>Bradyrhizobium</taxon>
    </lineage>
</organism>
<dbReference type="Gene3D" id="1.10.10.10">
    <property type="entry name" value="Winged helix-like DNA-binding domain superfamily/Winged helix DNA-binding domain"/>
    <property type="match status" value="1"/>
</dbReference>
<dbReference type="InterPro" id="IPR000792">
    <property type="entry name" value="Tscrpt_reg_LuxR_C"/>
</dbReference>
<feature type="domain" description="HTH luxR-type" evidence="3">
    <location>
        <begin position="73"/>
        <end position="118"/>
    </location>
</feature>
<evidence type="ECO:0000259" key="4">
    <source>
        <dbReference type="PROSITE" id="PS50110"/>
    </source>
</evidence>
<dbReference type="SUPFAM" id="SSF52172">
    <property type="entry name" value="CheY-like"/>
    <property type="match status" value="1"/>
</dbReference>